<evidence type="ECO:0000256" key="3">
    <source>
        <dbReference type="ARBA" id="ARBA00022676"/>
    </source>
</evidence>
<sequence>MNELRYMTKHNEQQGKRLLVMAGGTGGHVFSGLSVAKMLQQEGWDIRWLGTTGRMEADIVPKHGIEIDFIEVKGLRNTNFTRKLSAPWMVVNAVLQARKHIHRWQPDVVLGMGGYVSGPGGLAAWLSGIPVVIHEQNAVAGLTNKCLSRIALRVLQAFPSAFPKGEVVGNPIRAGFCVLPAPSERLSEVDHPLKVFVMGGSQGAHILNYIVPLVMSSLQRNILICHQAGKGNQADTMQRYQKLNVANVEVTEFIDDVVATYQWANLLICRSGALTVSEVAAAGVAAIFIPFQHKDNQQVLNARYLVNKGAAIMIEQPELIAEKLTEMLGTLDSNTLRTMAEAARNAAVIDASSRVANIIKGIVD</sequence>
<dbReference type="HAMAP" id="MF_00033">
    <property type="entry name" value="MurG"/>
    <property type="match status" value="1"/>
</dbReference>
<dbReference type="Gene3D" id="3.40.50.2000">
    <property type="entry name" value="Glycogen Phosphorylase B"/>
    <property type="match status" value="2"/>
</dbReference>
<dbReference type="PANTHER" id="PTHR21015">
    <property type="entry name" value="UDP-N-ACETYLGLUCOSAMINE--N-ACETYLMURAMYL-(PENTAPEPTIDE) PYROPHOSPHORYL-UNDECAPRENOL N-ACETYLGLUCOSAMINE TRANSFERASE 1"/>
    <property type="match status" value="1"/>
</dbReference>
<feature type="binding site" evidence="10">
    <location>
        <position position="298"/>
    </location>
    <ligand>
        <name>UDP-N-acetyl-alpha-D-glucosamine</name>
        <dbReference type="ChEBI" id="CHEBI:57705"/>
    </ligand>
</feature>
<dbReference type="CDD" id="cd03785">
    <property type="entry name" value="GT28_MurG"/>
    <property type="match status" value="1"/>
</dbReference>
<reference evidence="14" key="1">
    <citation type="submission" date="2017-04" db="EMBL/GenBank/DDBJ databases">
        <title>Genome evolution of the luminous symbionts of deep sea anglerfish.</title>
        <authorList>
            <person name="Hendry T.A."/>
        </authorList>
    </citation>
    <scope>NUCLEOTIDE SEQUENCE [LARGE SCALE GENOMIC DNA]</scope>
</reference>
<dbReference type="GO" id="GO:0005886">
    <property type="term" value="C:plasma membrane"/>
    <property type="evidence" value="ECO:0007669"/>
    <property type="project" value="UniProtKB-SubCell"/>
</dbReference>
<dbReference type="Pfam" id="PF04101">
    <property type="entry name" value="Glyco_tran_28_C"/>
    <property type="match status" value="1"/>
</dbReference>
<dbReference type="UniPathway" id="UPA00219"/>
<keyword evidence="14" id="KW-1185">Reference proteome</keyword>
<feature type="binding site" evidence="10">
    <location>
        <position position="137"/>
    </location>
    <ligand>
        <name>UDP-N-acetyl-alpha-D-glucosamine</name>
        <dbReference type="ChEBI" id="CHEBI:57705"/>
    </ligand>
</feature>
<dbReference type="NCBIfam" id="TIGR01133">
    <property type="entry name" value="murG"/>
    <property type="match status" value="1"/>
</dbReference>
<dbReference type="InterPro" id="IPR004276">
    <property type="entry name" value="GlycoTrans_28_N"/>
</dbReference>
<dbReference type="InterPro" id="IPR006009">
    <property type="entry name" value="GlcNAc_MurG"/>
</dbReference>
<dbReference type="Proteomes" id="UP000219020">
    <property type="component" value="Unassembled WGS sequence"/>
</dbReference>
<feature type="binding site" evidence="10">
    <location>
        <begin position="273"/>
        <end position="278"/>
    </location>
    <ligand>
        <name>UDP-N-acetyl-alpha-D-glucosamine</name>
        <dbReference type="ChEBI" id="CHEBI:57705"/>
    </ligand>
</feature>
<feature type="binding site" evidence="10">
    <location>
        <position position="173"/>
    </location>
    <ligand>
        <name>UDP-N-acetyl-alpha-D-glucosamine</name>
        <dbReference type="ChEBI" id="CHEBI:57705"/>
    </ligand>
</feature>
<evidence type="ECO:0000256" key="7">
    <source>
        <dbReference type="ARBA" id="ARBA00023136"/>
    </source>
</evidence>
<keyword evidence="8 10" id="KW-0131">Cell cycle</keyword>
<dbReference type="EC" id="2.4.1.227" evidence="10"/>
<dbReference type="GO" id="GO:0051301">
    <property type="term" value="P:cell division"/>
    <property type="evidence" value="ECO:0007669"/>
    <property type="project" value="UniProtKB-KW"/>
</dbReference>
<keyword evidence="1 10" id="KW-1003">Cell membrane</keyword>
<keyword evidence="5 10" id="KW-0133">Cell shape</keyword>
<keyword evidence="9 10" id="KW-0961">Cell wall biogenesis/degradation</keyword>
<organism evidence="13 14">
    <name type="scientific">Candidatus Enterovibrio escicola</name>
    <dbReference type="NCBI Taxonomy" id="1927127"/>
    <lineage>
        <taxon>Bacteria</taxon>
        <taxon>Pseudomonadati</taxon>
        <taxon>Pseudomonadota</taxon>
        <taxon>Gammaproteobacteria</taxon>
        <taxon>Vibrionales</taxon>
        <taxon>Vibrionaceae</taxon>
        <taxon>Enterovibrio</taxon>
    </lineage>
</organism>
<dbReference type="GO" id="GO:0005975">
    <property type="term" value="P:carbohydrate metabolic process"/>
    <property type="evidence" value="ECO:0007669"/>
    <property type="project" value="InterPro"/>
</dbReference>
<dbReference type="AlphaFoldDB" id="A0A2A5T5F1"/>
<evidence type="ECO:0000256" key="10">
    <source>
        <dbReference type="HAMAP-Rule" id="MF_00033"/>
    </source>
</evidence>
<feature type="binding site" evidence="10">
    <location>
        <position position="254"/>
    </location>
    <ligand>
        <name>UDP-N-acetyl-alpha-D-glucosamine</name>
        <dbReference type="ChEBI" id="CHEBI:57705"/>
    </ligand>
</feature>
<protein>
    <recommendedName>
        <fullName evidence="10">UDP-N-acetylglucosamine--N-acetylmuramyl-(pentapeptide) pyrophosphoryl-undecaprenol N-acetylglucosamine transferase</fullName>
        <ecNumber evidence="10">2.4.1.227</ecNumber>
    </recommendedName>
    <alternativeName>
        <fullName evidence="10">Undecaprenyl-PP-MurNAc-pentapeptide-UDPGlcNAc GlcNAc transferase</fullName>
    </alternativeName>
</protein>
<comment type="subcellular location">
    <subcellularLocation>
        <location evidence="10">Cell membrane</location>
        <topology evidence="10">Peripheral membrane protein</topology>
        <orientation evidence="10">Cytoplasmic side</orientation>
    </subcellularLocation>
</comment>
<dbReference type="InterPro" id="IPR007235">
    <property type="entry name" value="Glyco_trans_28_C"/>
</dbReference>
<evidence type="ECO:0000259" key="12">
    <source>
        <dbReference type="Pfam" id="PF04101"/>
    </source>
</evidence>
<evidence type="ECO:0000256" key="9">
    <source>
        <dbReference type="ARBA" id="ARBA00023316"/>
    </source>
</evidence>
<evidence type="ECO:0000256" key="5">
    <source>
        <dbReference type="ARBA" id="ARBA00022960"/>
    </source>
</evidence>
<dbReference type="Pfam" id="PF03033">
    <property type="entry name" value="Glyco_transf_28"/>
    <property type="match status" value="1"/>
</dbReference>
<evidence type="ECO:0000256" key="8">
    <source>
        <dbReference type="ARBA" id="ARBA00023306"/>
    </source>
</evidence>
<keyword evidence="3 10" id="KW-0328">Glycosyltransferase</keyword>
<feature type="domain" description="Glycosyl transferase family 28 C-terminal" evidence="12">
    <location>
        <begin position="195"/>
        <end position="351"/>
    </location>
</feature>
<evidence type="ECO:0000256" key="2">
    <source>
        <dbReference type="ARBA" id="ARBA00022618"/>
    </source>
</evidence>
<comment type="caution">
    <text evidence="13">The sequence shown here is derived from an EMBL/GenBank/DDBJ whole genome shotgun (WGS) entry which is preliminary data.</text>
</comment>
<dbReference type="GO" id="GO:0009252">
    <property type="term" value="P:peptidoglycan biosynthetic process"/>
    <property type="evidence" value="ECO:0007669"/>
    <property type="project" value="UniProtKB-UniRule"/>
</dbReference>
<comment type="catalytic activity">
    <reaction evidence="10">
        <text>di-trans,octa-cis-undecaprenyl diphospho-N-acetyl-alpha-D-muramoyl-L-alanyl-D-glutamyl-meso-2,6-diaminopimeloyl-D-alanyl-D-alanine + UDP-N-acetyl-alpha-D-glucosamine = di-trans,octa-cis-undecaprenyl diphospho-[N-acetyl-alpha-D-glucosaminyl-(1-&gt;4)]-N-acetyl-alpha-D-muramoyl-L-alanyl-D-glutamyl-meso-2,6-diaminopimeloyl-D-alanyl-D-alanine + UDP + H(+)</text>
        <dbReference type="Rhea" id="RHEA:31227"/>
        <dbReference type="ChEBI" id="CHEBI:15378"/>
        <dbReference type="ChEBI" id="CHEBI:57705"/>
        <dbReference type="ChEBI" id="CHEBI:58223"/>
        <dbReference type="ChEBI" id="CHEBI:61387"/>
        <dbReference type="ChEBI" id="CHEBI:61388"/>
        <dbReference type="EC" id="2.4.1.227"/>
    </reaction>
</comment>
<dbReference type="SUPFAM" id="SSF53756">
    <property type="entry name" value="UDP-Glycosyltransferase/glycogen phosphorylase"/>
    <property type="match status" value="1"/>
</dbReference>
<dbReference type="GO" id="GO:0051991">
    <property type="term" value="F:UDP-N-acetyl-D-glucosamine:N-acetylmuramoyl-L-alanyl-D-glutamyl-meso-2,6-diaminopimelyl-D-alanyl-D-alanine-diphosphoundecaprenol 4-beta-N-acetylglucosaminlytransferase activity"/>
    <property type="evidence" value="ECO:0007669"/>
    <property type="project" value="RHEA"/>
</dbReference>
<dbReference type="GO" id="GO:0071555">
    <property type="term" value="P:cell wall organization"/>
    <property type="evidence" value="ECO:0007669"/>
    <property type="project" value="UniProtKB-KW"/>
</dbReference>
<accession>A0A2A5T5F1</accession>
<evidence type="ECO:0000256" key="4">
    <source>
        <dbReference type="ARBA" id="ARBA00022679"/>
    </source>
</evidence>
<feature type="domain" description="Glycosyltransferase family 28 N-terminal" evidence="11">
    <location>
        <begin position="19"/>
        <end position="155"/>
    </location>
</feature>
<feature type="binding site" evidence="10">
    <location>
        <position position="201"/>
    </location>
    <ligand>
        <name>UDP-N-acetyl-alpha-D-glucosamine</name>
        <dbReference type="ChEBI" id="CHEBI:57705"/>
    </ligand>
</feature>
<dbReference type="GO" id="GO:0050511">
    <property type="term" value="F:undecaprenyldiphospho-muramoylpentapeptide beta-N-acetylglucosaminyltransferase activity"/>
    <property type="evidence" value="ECO:0007669"/>
    <property type="project" value="UniProtKB-UniRule"/>
</dbReference>
<comment type="pathway">
    <text evidence="10">Cell wall biogenesis; peptidoglycan biosynthesis.</text>
</comment>
<dbReference type="EMBL" id="NBYY01000010">
    <property type="protein sequence ID" value="PCS23371.1"/>
    <property type="molecule type" value="Genomic_DNA"/>
</dbReference>
<proteinExistence type="inferred from homology"/>
<keyword evidence="4 10" id="KW-0808">Transferase</keyword>
<comment type="similarity">
    <text evidence="10">Belongs to the glycosyltransferase 28 family. MurG subfamily.</text>
</comment>
<gene>
    <name evidence="10" type="primary">murG</name>
    <name evidence="13" type="ORF">BTN49_0968</name>
</gene>
<evidence type="ECO:0000313" key="14">
    <source>
        <dbReference type="Proteomes" id="UP000219020"/>
    </source>
</evidence>
<keyword evidence="7 10" id="KW-0472">Membrane</keyword>
<evidence type="ECO:0000259" key="11">
    <source>
        <dbReference type="Pfam" id="PF03033"/>
    </source>
</evidence>
<evidence type="ECO:0000256" key="6">
    <source>
        <dbReference type="ARBA" id="ARBA00022984"/>
    </source>
</evidence>
<evidence type="ECO:0000313" key="13">
    <source>
        <dbReference type="EMBL" id="PCS23371.1"/>
    </source>
</evidence>
<feature type="binding site" evidence="10">
    <location>
        <begin position="25"/>
        <end position="27"/>
    </location>
    <ligand>
        <name>UDP-N-acetyl-alpha-D-glucosamine</name>
        <dbReference type="ChEBI" id="CHEBI:57705"/>
    </ligand>
</feature>
<dbReference type="GO" id="GO:0008360">
    <property type="term" value="P:regulation of cell shape"/>
    <property type="evidence" value="ECO:0007669"/>
    <property type="project" value="UniProtKB-KW"/>
</dbReference>
<comment type="function">
    <text evidence="10">Cell wall formation. Catalyzes the transfer of a GlcNAc subunit on undecaprenyl-pyrophosphoryl-MurNAc-pentapeptide (lipid intermediate I) to form undecaprenyl-pyrophosphoryl-MurNAc-(pentapeptide)GlcNAc (lipid intermediate II).</text>
</comment>
<name>A0A2A5T5F1_9GAMM</name>
<keyword evidence="2 10" id="KW-0132">Cell division</keyword>
<evidence type="ECO:0000256" key="1">
    <source>
        <dbReference type="ARBA" id="ARBA00022475"/>
    </source>
</evidence>
<dbReference type="PANTHER" id="PTHR21015:SF22">
    <property type="entry name" value="GLYCOSYLTRANSFERASE"/>
    <property type="match status" value="1"/>
</dbReference>
<keyword evidence="6 10" id="KW-0573">Peptidoglycan synthesis</keyword>